<reference evidence="2" key="1">
    <citation type="submission" date="2021-03" db="EMBL/GenBank/DDBJ databases">
        <authorList>
            <consortium name="Genoscope - CEA"/>
            <person name="William W."/>
        </authorList>
    </citation>
    <scope>NUCLEOTIDE SEQUENCE</scope>
    <source>
        <strain evidence="2">Doubled-haploid Pahang</strain>
    </source>
</reference>
<feature type="non-terminal residue" evidence="2">
    <location>
        <position position="1"/>
    </location>
</feature>
<accession>A0A8D7BDA5</accession>
<gene>
    <name evidence="2" type="ORF">GSMUA_06160.1</name>
</gene>
<evidence type="ECO:0000313" key="2">
    <source>
        <dbReference type="EMBL" id="CAG1865012.1"/>
    </source>
</evidence>
<name>A0A8D7BDA5_MUSAM</name>
<feature type="non-terminal residue" evidence="2">
    <location>
        <position position="52"/>
    </location>
</feature>
<dbReference type="AlphaFoldDB" id="A0A8D7BDA5"/>
<evidence type="ECO:0000256" key="1">
    <source>
        <dbReference type="SAM" id="MobiDB-lite"/>
    </source>
</evidence>
<sequence length="52" mass="6028">SDRRTPPIWNQFKEKKRRRKGPNLCRNWSRGQRRTASGAGDGVVPELVEKAH</sequence>
<dbReference type="EMBL" id="HG996475">
    <property type="protein sequence ID" value="CAG1865012.1"/>
    <property type="molecule type" value="Genomic_DNA"/>
</dbReference>
<feature type="region of interest" description="Disordered" evidence="1">
    <location>
        <begin position="1"/>
        <end position="52"/>
    </location>
</feature>
<proteinExistence type="predicted"/>
<organism evidence="2">
    <name type="scientific">Musa acuminata subsp. malaccensis</name>
    <name type="common">Wild banana</name>
    <name type="synonym">Musa malaccensis</name>
    <dbReference type="NCBI Taxonomy" id="214687"/>
    <lineage>
        <taxon>Eukaryota</taxon>
        <taxon>Viridiplantae</taxon>
        <taxon>Streptophyta</taxon>
        <taxon>Embryophyta</taxon>
        <taxon>Tracheophyta</taxon>
        <taxon>Spermatophyta</taxon>
        <taxon>Magnoliopsida</taxon>
        <taxon>Liliopsida</taxon>
        <taxon>Zingiberales</taxon>
        <taxon>Musaceae</taxon>
        <taxon>Musa</taxon>
    </lineage>
</organism>
<protein>
    <submittedName>
        <fullName evidence="2">(wild Malaysian banana) hypothetical protein</fullName>
    </submittedName>
</protein>